<dbReference type="InterPro" id="IPR036034">
    <property type="entry name" value="PDZ_sf"/>
</dbReference>
<dbReference type="Pfam" id="PF00595">
    <property type="entry name" value="PDZ"/>
    <property type="match status" value="4"/>
</dbReference>
<feature type="coiled-coil region" evidence="1">
    <location>
        <begin position="114"/>
        <end position="223"/>
    </location>
</feature>
<reference evidence="4" key="2">
    <citation type="submission" date="2020-11" db="EMBL/GenBank/DDBJ databases">
        <authorList>
            <person name="McCartney M.A."/>
            <person name="Auch B."/>
            <person name="Kono T."/>
            <person name="Mallez S."/>
            <person name="Becker A."/>
            <person name="Gohl D.M."/>
            <person name="Silverstein K.A.T."/>
            <person name="Koren S."/>
            <person name="Bechman K.B."/>
            <person name="Herman A."/>
            <person name="Abrahante J.E."/>
            <person name="Garbe J."/>
        </authorList>
    </citation>
    <scope>NUCLEOTIDE SEQUENCE</scope>
    <source>
        <strain evidence="4">Duluth1</strain>
        <tissue evidence="4">Whole animal</tissue>
    </source>
</reference>
<evidence type="ECO:0000259" key="3">
    <source>
        <dbReference type="PROSITE" id="PS50106"/>
    </source>
</evidence>
<evidence type="ECO:0000313" key="4">
    <source>
        <dbReference type="EMBL" id="KAH3871821.1"/>
    </source>
</evidence>
<feature type="coiled-coil region" evidence="1">
    <location>
        <begin position="518"/>
        <end position="545"/>
    </location>
</feature>
<feature type="coiled-coil region" evidence="1">
    <location>
        <begin position="308"/>
        <end position="475"/>
    </location>
</feature>
<dbReference type="SMART" id="SM00228">
    <property type="entry name" value="PDZ"/>
    <property type="match status" value="4"/>
</dbReference>
<dbReference type="Gene3D" id="2.30.42.10">
    <property type="match status" value="4"/>
</dbReference>
<feature type="compositionally biased region" description="Polar residues" evidence="2">
    <location>
        <begin position="1121"/>
        <end position="1134"/>
    </location>
</feature>
<keyword evidence="1" id="KW-0175">Coiled coil</keyword>
<gene>
    <name evidence="4" type="ORF">DPMN_035036</name>
</gene>
<feature type="region of interest" description="Disordered" evidence="2">
    <location>
        <begin position="1079"/>
        <end position="1157"/>
    </location>
</feature>
<dbReference type="SUPFAM" id="SSF50044">
    <property type="entry name" value="SH3-domain"/>
    <property type="match status" value="1"/>
</dbReference>
<comment type="caution">
    <text evidence="4">The sequence shown here is derived from an EMBL/GenBank/DDBJ whole genome shotgun (WGS) entry which is preliminary data.</text>
</comment>
<feature type="compositionally biased region" description="Polar residues" evidence="2">
    <location>
        <begin position="1438"/>
        <end position="1456"/>
    </location>
</feature>
<dbReference type="InterPro" id="IPR001478">
    <property type="entry name" value="PDZ"/>
</dbReference>
<dbReference type="GO" id="GO:0035331">
    <property type="term" value="P:negative regulation of hippo signaling"/>
    <property type="evidence" value="ECO:0007669"/>
    <property type="project" value="TreeGrafter"/>
</dbReference>
<dbReference type="InterPro" id="IPR036028">
    <property type="entry name" value="SH3-like_dom_sf"/>
</dbReference>
<feature type="compositionally biased region" description="Basic and acidic residues" evidence="2">
    <location>
        <begin position="1144"/>
        <end position="1153"/>
    </location>
</feature>
<feature type="region of interest" description="Disordered" evidence="2">
    <location>
        <begin position="1356"/>
        <end position="1461"/>
    </location>
</feature>
<evidence type="ECO:0000256" key="2">
    <source>
        <dbReference type="SAM" id="MobiDB-lite"/>
    </source>
</evidence>
<feature type="compositionally biased region" description="Polar residues" evidence="2">
    <location>
        <begin position="1399"/>
        <end position="1414"/>
    </location>
</feature>
<dbReference type="GO" id="GO:0005886">
    <property type="term" value="C:plasma membrane"/>
    <property type="evidence" value="ECO:0007669"/>
    <property type="project" value="TreeGrafter"/>
</dbReference>
<feature type="compositionally biased region" description="Polar residues" evidence="2">
    <location>
        <begin position="1308"/>
        <end position="1318"/>
    </location>
</feature>
<dbReference type="PANTHER" id="PTHR46360:SF1">
    <property type="entry name" value="DISKS LARGE HOMOLOG 5"/>
    <property type="match status" value="1"/>
</dbReference>
<dbReference type="Proteomes" id="UP000828390">
    <property type="component" value="Unassembled WGS sequence"/>
</dbReference>
<feature type="region of interest" description="Disordered" evidence="2">
    <location>
        <begin position="1724"/>
        <end position="1760"/>
    </location>
</feature>
<feature type="region of interest" description="Disordered" evidence="2">
    <location>
        <begin position="1267"/>
        <end position="1342"/>
    </location>
</feature>
<feature type="compositionally biased region" description="Basic and acidic residues" evidence="2">
    <location>
        <begin position="1741"/>
        <end position="1757"/>
    </location>
</feature>
<evidence type="ECO:0000256" key="1">
    <source>
        <dbReference type="SAM" id="Coils"/>
    </source>
</evidence>
<dbReference type="PROSITE" id="PS50106">
    <property type="entry name" value="PDZ"/>
    <property type="match status" value="4"/>
</dbReference>
<reference evidence="4" key="1">
    <citation type="journal article" date="2019" name="bioRxiv">
        <title>The Genome of the Zebra Mussel, Dreissena polymorpha: A Resource for Invasive Species Research.</title>
        <authorList>
            <person name="McCartney M.A."/>
            <person name="Auch B."/>
            <person name="Kono T."/>
            <person name="Mallez S."/>
            <person name="Zhang Y."/>
            <person name="Obille A."/>
            <person name="Becker A."/>
            <person name="Abrahante J.E."/>
            <person name="Garbe J."/>
            <person name="Badalamenti J.P."/>
            <person name="Herman A."/>
            <person name="Mangelson H."/>
            <person name="Liachko I."/>
            <person name="Sullivan S."/>
            <person name="Sone E.D."/>
            <person name="Koren S."/>
            <person name="Silverstein K.A.T."/>
            <person name="Beckman K.B."/>
            <person name="Gohl D.M."/>
        </authorList>
    </citation>
    <scope>NUCLEOTIDE SEQUENCE</scope>
    <source>
        <strain evidence="4">Duluth1</strain>
        <tissue evidence="4">Whole animal</tissue>
    </source>
</reference>
<dbReference type="PANTHER" id="PTHR46360">
    <property type="entry name" value="DISKS LARGE HOMOLOG 5"/>
    <property type="match status" value="1"/>
</dbReference>
<name>A0A9D4M8X9_DREPO</name>
<keyword evidence="5" id="KW-1185">Reference proteome</keyword>
<feature type="domain" description="PDZ" evidence="3">
    <location>
        <begin position="1769"/>
        <end position="1818"/>
    </location>
</feature>
<feature type="domain" description="PDZ" evidence="3">
    <location>
        <begin position="900"/>
        <end position="986"/>
    </location>
</feature>
<dbReference type="Gene3D" id="2.30.30.40">
    <property type="entry name" value="SH3 Domains"/>
    <property type="match status" value="1"/>
</dbReference>
<accession>A0A9D4M8X9</accession>
<protein>
    <recommendedName>
        <fullName evidence="3">PDZ domain-containing protein</fullName>
    </recommendedName>
</protein>
<feature type="non-terminal residue" evidence="4">
    <location>
        <position position="1"/>
    </location>
</feature>
<dbReference type="EMBL" id="JAIWYP010000002">
    <property type="protein sequence ID" value="KAH3871821.1"/>
    <property type="molecule type" value="Genomic_DNA"/>
</dbReference>
<feature type="domain" description="PDZ" evidence="3">
    <location>
        <begin position="1638"/>
        <end position="1718"/>
    </location>
</feature>
<proteinExistence type="predicted"/>
<sequence>DARSQDLKTYTRKIPSCEYDDFQDLGSLDGSLVDAHFSGAKITHSGRYKQGINGESRHRSHNRDYDWLKFQCERAMSELQALKMQQSDNTKRYDAVIKESDSYRLSYMSTLSQLQQTREDAEVMRGQNRDLVAENKRFEQEVKNLRKLREEDQKEMTELRKHQRDIVSKSGSSEVLNALDMYDRIKKDYDSLRDRYSDLVTQHSSLKTKFENSQEENVKLKKQLQVVCSERDSAILERNGLKQQCTAAIRNWDQVIHECNDMKEKIQKITQQRDDVMKEMNQALAGQLRAKKELELVQKDKDAVFREYNLIMSERDQVHKEIEQLNERLSQNEASIETLQKDKKSAQDEAETLKREITSALQDRDKSVKERNELSEKCNELLSKQSAIEKQREEYKKEVEMSIQQRDIARKERQEAMQDRDRILREKYEREQFQKENADKMDQYNRETEQLKLRIEKLNQQLQDGVHEAEIAKNRRDWAMSERDKIVQERDSMRTLCDSLRRDRDRAVSDLAQSIRDFDEMKKQKHEAVRELKEYRDKYELVNEKESRKSQLNCVVFCRDKYELVNEKESRKSQLNSVVFCRDKYELVNEKESRKSQLNSVVFCRDKYELVNEKESRKSQLNSVVFCREKYELVNEKESRKSQLNSVVFCRDKYELVNEKESRKSQLNSVVFCRDKYELVNEKESRKSQLNCVVFCRDKYELVNEKESRKSQLNSVVFCRDKYELVNEKESRKSQLNSVVFCREKYELVNEKESRKSQLNSVVFCRDKYELVNEKESRKSQLNSVVFCRDKYELVNEKESRKSQLNSVVFCRDKYELVNEKESRKSQLNSVVFCRDKYELVNEKESRKSQLNSVVFCRDKYELVNEKESRKSQLNSVAHNHSRDSAIDADMQEFETETLEIELSGLNKEDVGFELVGGKDDPQYPNDNSLFVSHVVKGSPAENKLRLNDQVLRINNKDVCNVEKRFAYNLLRNRSGTVAMQVMRRRKISPSRSWQAIQLSIPPGKDIGIQLENGLYVTRVNPGSYAAKEGLITVGDRIISVNGRSVENMSPEDLQKTLFQCGGDTILLDVWRQTTPLSSAGSSPIPLGAPLQEPLLCPSSKSDPSKRWDSASEGSKGSLRNIKSSGSQTDSLDSPSVMRRGKERKQSDKDSDHKARHSVHIFDKALETVDKIFKSRNKSTERIEIDKGTLTPSRPRTMIENSVDIVEFAFPMHTRENSNASSTTRNSGRPNEEVLENVDQEMSNTGTWPKCYRFSNATVNGTVIQTQKNHHKRPSIEAVIDRTGDQGFRVPPLPPERKNSSFVAARHTPQNSDSTITYSSHPPSPSLSPQPSNASSSVAYFPKSPAIPRHTFIHQHQDSINTPPPSQSYHSPPGAHTPHQAHKPTRLTGNLKSPPRIPQVSTNQYDLKSSSNHANRMRPPSGVSVEQKSLHSNVVYISPTSHNPPSHIGSRNSTPEPYSPTKPIEFIDRPIGRHYAMPNSYSSNSLPTPSQPVVARQHDNVHHATTTVLPPRFNPHAAFLPDSIDLENLPPYPSGMSEVSSPSPSLISEVSRFTPNHMEYPYPSYPYYQEHRYRNPSIPSVNVSINDTSGSIVSDGDLESMCSPFQEMHKMLPQSSLPLDHSLPRRKPSKPKLHETRTISFEKTLKPVGFQIEMGPVSGGIFVRSVNENSQAAMEGLVVGDQLLEICAINMRNATYDLAARVLQQCGSNLTMLVQYNPEKYLGGNYNETSAPSSPEQPPKVQDHNNPRVRLPARDSTRGSIGKYDAQRNVSFKKPNPTASLGLSLAGGNATGIFIQNIEENSPAHNQNVLAGDQILELVVRRLTSANHNSVYLMYSKVRDMKRGDSLYVRAMIDHVADKDGELSFRRDDLLHIEDTMYGGQQGVWYAWIISDTGEKIKGGTIPSKDRCI</sequence>
<dbReference type="InterPro" id="IPR053004">
    <property type="entry name" value="MAGUK_Signaling_Regulators"/>
</dbReference>
<evidence type="ECO:0000313" key="5">
    <source>
        <dbReference type="Proteomes" id="UP000828390"/>
    </source>
</evidence>
<feature type="domain" description="PDZ" evidence="3">
    <location>
        <begin position="996"/>
        <end position="1067"/>
    </location>
</feature>
<organism evidence="4 5">
    <name type="scientific">Dreissena polymorpha</name>
    <name type="common">Zebra mussel</name>
    <name type="synonym">Mytilus polymorpha</name>
    <dbReference type="NCBI Taxonomy" id="45954"/>
    <lineage>
        <taxon>Eukaryota</taxon>
        <taxon>Metazoa</taxon>
        <taxon>Spiralia</taxon>
        <taxon>Lophotrochozoa</taxon>
        <taxon>Mollusca</taxon>
        <taxon>Bivalvia</taxon>
        <taxon>Autobranchia</taxon>
        <taxon>Heteroconchia</taxon>
        <taxon>Euheterodonta</taxon>
        <taxon>Imparidentia</taxon>
        <taxon>Neoheterodontei</taxon>
        <taxon>Myida</taxon>
        <taxon>Dreissenoidea</taxon>
        <taxon>Dreissenidae</taxon>
        <taxon>Dreissena</taxon>
    </lineage>
</organism>
<dbReference type="SUPFAM" id="SSF50156">
    <property type="entry name" value="PDZ domain-like"/>
    <property type="match status" value="4"/>
</dbReference>